<feature type="region of interest" description="Disordered" evidence="1">
    <location>
        <begin position="1"/>
        <end position="66"/>
    </location>
</feature>
<feature type="compositionally biased region" description="Low complexity" evidence="1">
    <location>
        <begin position="1"/>
        <end position="34"/>
    </location>
</feature>
<dbReference type="AlphaFoldDB" id="A0A8I3A531"/>
<name>A0A8I3A531_9AGAM</name>
<sequence>MLTPALLASSFPPPSSAGLPTSLSSPLLPHTPASISPTLSTPCGLPTTANHALDNMRPNQSPSLNPEQDLGILLAVMPLSHRDSHLPFMPSLLPAGQLDHSTHAAADVPRRSEWVKTKPYEKLKNPTKVANKCPSRGVLPPKKLKKPKQKNQAVAWVLWSTPHFQMHEDLEGLIALLGSAESTAVIWVQEISQTYVASSVDVHSLRSIAEQCHNLDRGMAADNEPSALCSIVGQCRDLQKRTIYVDFAFMISCIRLTLKCQR</sequence>
<evidence type="ECO:0000313" key="3">
    <source>
        <dbReference type="Proteomes" id="UP000683000"/>
    </source>
</evidence>
<evidence type="ECO:0000256" key="1">
    <source>
        <dbReference type="SAM" id="MobiDB-lite"/>
    </source>
</evidence>
<dbReference type="EMBL" id="JAGFBS010000035">
    <property type="protein sequence ID" value="KAG6371356.1"/>
    <property type="molecule type" value="Genomic_DNA"/>
</dbReference>
<feature type="compositionally biased region" description="Polar residues" evidence="1">
    <location>
        <begin position="57"/>
        <end position="66"/>
    </location>
</feature>
<dbReference type="Proteomes" id="UP000683000">
    <property type="component" value="Unassembled WGS sequence"/>
</dbReference>
<keyword evidence="3" id="KW-1185">Reference proteome</keyword>
<gene>
    <name evidence="2" type="ORF">JVT61DRAFT_9559</name>
</gene>
<protein>
    <submittedName>
        <fullName evidence="2">Uncharacterized protein</fullName>
    </submittedName>
</protein>
<comment type="caution">
    <text evidence="2">The sequence shown here is derived from an EMBL/GenBank/DDBJ whole genome shotgun (WGS) entry which is preliminary data.</text>
</comment>
<organism evidence="2 3">
    <name type="scientific">Boletus reticuloceps</name>
    <dbReference type="NCBI Taxonomy" id="495285"/>
    <lineage>
        <taxon>Eukaryota</taxon>
        <taxon>Fungi</taxon>
        <taxon>Dikarya</taxon>
        <taxon>Basidiomycota</taxon>
        <taxon>Agaricomycotina</taxon>
        <taxon>Agaricomycetes</taxon>
        <taxon>Agaricomycetidae</taxon>
        <taxon>Boletales</taxon>
        <taxon>Boletineae</taxon>
        <taxon>Boletaceae</taxon>
        <taxon>Boletoideae</taxon>
        <taxon>Boletus</taxon>
    </lineage>
</organism>
<proteinExistence type="predicted"/>
<dbReference type="OrthoDB" id="2690740at2759"/>
<reference evidence="2" key="1">
    <citation type="submission" date="2021-03" db="EMBL/GenBank/DDBJ databases">
        <title>Evolutionary innovations through gain and loss of genes in the ectomycorrhizal Boletales.</title>
        <authorList>
            <person name="Wu G."/>
            <person name="Miyauchi S."/>
            <person name="Morin E."/>
            <person name="Yang Z.-L."/>
            <person name="Xu J."/>
            <person name="Martin F.M."/>
        </authorList>
    </citation>
    <scope>NUCLEOTIDE SEQUENCE</scope>
    <source>
        <strain evidence="2">BR01</strain>
    </source>
</reference>
<evidence type="ECO:0000313" key="2">
    <source>
        <dbReference type="EMBL" id="KAG6371356.1"/>
    </source>
</evidence>
<accession>A0A8I3A531</accession>